<feature type="compositionally biased region" description="Acidic residues" evidence="1">
    <location>
        <begin position="38"/>
        <end position="54"/>
    </location>
</feature>
<sequence length="63" mass="6897">RLFSEPLTLVREGEVDSFNGAQPKQGQGESDGVKDSSEGEADSEGGERDEDENEVTGRTRLWI</sequence>
<name>A0ABC8SS09_9AQUA</name>
<keyword evidence="3" id="KW-1185">Reference proteome</keyword>
<evidence type="ECO:0000256" key="1">
    <source>
        <dbReference type="SAM" id="MobiDB-lite"/>
    </source>
</evidence>
<comment type="caution">
    <text evidence="2">The sequence shown here is derived from an EMBL/GenBank/DDBJ whole genome shotgun (WGS) entry which is preliminary data.</text>
</comment>
<dbReference type="EMBL" id="CAUOFW020003442">
    <property type="protein sequence ID" value="CAK9159993.1"/>
    <property type="molecule type" value="Genomic_DNA"/>
</dbReference>
<feature type="region of interest" description="Disordered" evidence="1">
    <location>
        <begin position="1"/>
        <end position="63"/>
    </location>
</feature>
<dbReference type="Proteomes" id="UP001642360">
    <property type="component" value="Unassembled WGS sequence"/>
</dbReference>
<reference evidence="2 3" key="1">
    <citation type="submission" date="2024-02" db="EMBL/GenBank/DDBJ databases">
        <authorList>
            <person name="Vignale AGUSTIN F."/>
            <person name="Sosa J E."/>
            <person name="Modenutti C."/>
        </authorList>
    </citation>
    <scope>NUCLEOTIDE SEQUENCE [LARGE SCALE GENOMIC DNA]</scope>
</reference>
<feature type="compositionally biased region" description="Polar residues" evidence="1">
    <location>
        <begin position="19"/>
        <end position="28"/>
    </location>
</feature>
<gene>
    <name evidence="2" type="ORF">ILEXP_LOCUS28716</name>
</gene>
<evidence type="ECO:0000313" key="2">
    <source>
        <dbReference type="EMBL" id="CAK9159993.1"/>
    </source>
</evidence>
<dbReference type="AlphaFoldDB" id="A0ABC8SS09"/>
<proteinExistence type="predicted"/>
<organism evidence="2 3">
    <name type="scientific">Ilex paraguariensis</name>
    <name type="common">yerba mate</name>
    <dbReference type="NCBI Taxonomy" id="185542"/>
    <lineage>
        <taxon>Eukaryota</taxon>
        <taxon>Viridiplantae</taxon>
        <taxon>Streptophyta</taxon>
        <taxon>Embryophyta</taxon>
        <taxon>Tracheophyta</taxon>
        <taxon>Spermatophyta</taxon>
        <taxon>Magnoliopsida</taxon>
        <taxon>eudicotyledons</taxon>
        <taxon>Gunneridae</taxon>
        <taxon>Pentapetalae</taxon>
        <taxon>asterids</taxon>
        <taxon>campanulids</taxon>
        <taxon>Aquifoliales</taxon>
        <taxon>Aquifoliaceae</taxon>
        <taxon>Ilex</taxon>
    </lineage>
</organism>
<protein>
    <submittedName>
        <fullName evidence="2">Uncharacterized protein</fullName>
    </submittedName>
</protein>
<feature type="non-terminal residue" evidence="2">
    <location>
        <position position="1"/>
    </location>
</feature>
<evidence type="ECO:0000313" key="3">
    <source>
        <dbReference type="Proteomes" id="UP001642360"/>
    </source>
</evidence>
<accession>A0ABC8SS09</accession>